<dbReference type="GO" id="GO:0012505">
    <property type="term" value="C:endomembrane system"/>
    <property type="evidence" value="ECO:0007669"/>
    <property type="project" value="UniProtKB-SubCell"/>
</dbReference>
<keyword evidence="7 10" id="KW-1133">Transmembrane helix</keyword>
<comment type="function">
    <text evidence="10">Protein O-mannosyltransferase that catalyzes the transfer of a single mannose residue from a polyprenol phospho-mannosyl lipidic donor to the hydroxyl group of selected serine and threonine residues in acceptor proteins.</text>
</comment>
<proteinExistence type="inferred from homology"/>
<feature type="transmembrane region" description="Helical" evidence="10">
    <location>
        <begin position="187"/>
        <end position="205"/>
    </location>
</feature>
<dbReference type="RefSeq" id="WP_373318806.1">
    <property type="nucleotide sequence ID" value="NZ_BAAAVW010000013.1"/>
</dbReference>
<accession>A0A919PQ05</accession>
<dbReference type="PANTHER" id="PTHR10050:SF46">
    <property type="entry name" value="PROTEIN O-MANNOSYL-TRANSFERASE 2"/>
    <property type="match status" value="1"/>
</dbReference>
<dbReference type="InterPro" id="IPR027005">
    <property type="entry name" value="PMT-like"/>
</dbReference>
<dbReference type="AlphaFoldDB" id="A0A919PQ05"/>
<feature type="transmembrane region" description="Helical" evidence="10">
    <location>
        <begin position="406"/>
        <end position="423"/>
    </location>
</feature>
<protein>
    <recommendedName>
        <fullName evidence="9 10">Polyprenol-phosphate-mannose--protein mannosyltransferase</fullName>
        <ecNumber evidence="10">2.4.1.-</ecNumber>
    </recommendedName>
</protein>
<evidence type="ECO:0000256" key="3">
    <source>
        <dbReference type="ARBA" id="ARBA00007222"/>
    </source>
</evidence>
<keyword evidence="14" id="KW-1185">Reference proteome</keyword>
<evidence type="ECO:0000256" key="7">
    <source>
        <dbReference type="ARBA" id="ARBA00022989"/>
    </source>
</evidence>
<name>A0A919PQ05_9ACTN</name>
<evidence type="ECO:0000256" key="5">
    <source>
        <dbReference type="ARBA" id="ARBA00022679"/>
    </source>
</evidence>
<feature type="transmembrane region" description="Helical" evidence="10">
    <location>
        <begin position="492"/>
        <end position="513"/>
    </location>
</feature>
<evidence type="ECO:0000259" key="12">
    <source>
        <dbReference type="Pfam" id="PF16192"/>
    </source>
</evidence>
<gene>
    <name evidence="13" type="ORF">Dsi01nite_044260</name>
</gene>
<keyword evidence="5 10" id="KW-0808">Transferase</keyword>
<dbReference type="InterPro" id="IPR032421">
    <property type="entry name" value="PMT_4TMC"/>
</dbReference>
<comment type="subcellular location">
    <subcellularLocation>
        <location evidence="10">Cell membrane</location>
    </subcellularLocation>
    <subcellularLocation>
        <location evidence="1">Endomembrane system</location>
        <topology evidence="1">Multi-pass membrane protein</topology>
    </subcellularLocation>
</comment>
<organism evidence="13 14">
    <name type="scientific">Dactylosporangium siamense</name>
    <dbReference type="NCBI Taxonomy" id="685454"/>
    <lineage>
        <taxon>Bacteria</taxon>
        <taxon>Bacillati</taxon>
        <taxon>Actinomycetota</taxon>
        <taxon>Actinomycetes</taxon>
        <taxon>Micromonosporales</taxon>
        <taxon>Micromonosporaceae</taxon>
        <taxon>Dactylosporangium</taxon>
    </lineage>
</organism>
<evidence type="ECO:0000256" key="4">
    <source>
        <dbReference type="ARBA" id="ARBA00022676"/>
    </source>
</evidence>
<keyword evidence="6 10" id="KW-0812">Transmembrane</keyword>
<keyword evidence="10" id="KW-1003">Cell membrane</keyword>
<evidence type="ECO:0000313" key="13">
    <source>
        <dbReference type="EMBL" id="GIG46385.1"/>
    </source>
</evidence>
<evidence type="ECO:0000259" key="11">
    <source>
        <dbReference type="Pfam" id="PF02366"/>
    </source>
</evidence>
<dbReference type="Pfam" id="PF16192">
    <property type="entry name" value="PMT_4TMC"/>
    <property type="match status" value="1"/>
</dbReference>
<feature type="transmembrane region" description="Helical" evidence="10">
    <location>
        <begin position="455"/>
        <end position="480"/>
    </location>
</feature>
<dbReference type="InterPro" id="IPR003342">
    <property type="entry name" value="ArnT-like_N"/>
</dbReference>
<evidence type="ECO:0000256" key="2">
    <source>
        <dbReference type="ARBA" id="ARBA00004922"/>
    </source>
</evidence>
<dbReference type="EMBL" id="BONQ01000069">
    <property type="protein sequence ID" value="GIG46385.1"/>
    <property type="molecule type" value="Genomic_DNA"/>
</dbReference>
<keyword evidence="8 10" id="KW-0472">Membrane</keyword>
<keyword evidence="4 10" id="KW-0328">Glycosyltransferase</keyword>
<feature type="domain" description="ArnT-like N-terminal" evidence="11">
    <location>
        <begin position="63"/>
        <end position="216"/>
    </location>
</feature>
<comment type="similarity">
    <text evidence="3 10">Belongs to the glycosyltransferase 39 family.</text>
</comment>
<feature type="transmembrane region" description="Helical" evidence="10">
    <location>
        <begin position="163"/>
        <end position="181"/>
    </location>
</feature>
<dbReference type="GO" id="GO:0004169">
    <property type="term" value="F:dolichyl-phosphate-mannose-protein mannosyltransferase activity"/>
    <property type="evidence" value="ECO:0007669"/>
    <property type="project" value="UniProtKB-UniRule"/>
</dbReference>
<comment type="caution">
    <text evidence="13">The sequence shown here is derived from an EMBL/GenBank/DDBJ whole genome shotgun (WGS) entry which is preliminary data.</text>
</comment>
<evidence type="ECO:0000256" key="8">
    <source>
        <dbReference type="ARBA" id="ARBA00023136"/>
    </source>
</evidence>
<dbReference type="PANTHER" id="PTHR10050">
    <property type="entry name" value="DOLICHYL-PHOSPHATE-MANNOSE--PROTEIN MANNOSYLTRANSFERASE"/>
    <property type="match status" value="1"/>
</dbReference>
<feature type="transmembrane region" description="Helical" evidence="10">
    <location>
        <begin position="296"/>
        <end position="317"/>
    </location>
</feature>
<feature type="domain" description="Protein O-mannosyl-transferase C-terminal four TM" evidence="12">
    <location>
        <begin position="344"/>
        <end position="534"/>
    </location>
</feature>
<comment type="pathway">
    <text evidence="2 10">Protein modification; protein glycosylation.</text>
</comment>
<sequence>MAHVRWWHPTAYDRAMTSVLTDASQTPPPAVEPSPVHAVDDAVRRRLARPARATPGFWLAAILVTGIGLLLRMVNLSHPKETIFDEVYYANEAWDLLQHGVEWNPEDSTPQYVVHPPLGKWMIGLGEQIFGYNSFGWRIAAVTVGVVSILLIVLAARRLFRSTLLAATAGLLMSLDGMHFVLSRAALLDIFLMFWIVVAFYFLVLDREQRRARWLAALERGVDPSRPGAGNRPHLGIPWYRLACAVSLGLACGVKWSALWYVLLFVALTLIFDISARRAAGSRHSIRDGILDDGGWIFAVFGLALAAYLVTWTGWFLSDDGYFRHWYAQTNGLSSDRPIIDPLYNLWHYHHEAYKFHTGLSTKHQYQSWPWMWLLLGRPVAFYWNTDGPCDASSCASEILLLGTPVLWWSFLPALIALGWLAIARRDGRAWLIMVCALAGIVPWFQSMPEHRTMFYFYALPAEPFLVLAVVYVLGAIIGPPRHVKPASDHRLIGAVVAGAYVLLVAACFFYFYPIYSGMDITYTEWFSRMWLGSRWV</sequence>
<evidence type="ECO:0000256" key="6">
    <source>
        <dbReference type="ARBA" id="ARBA00022692"/>
    </source>
</evidence>
<evidence type="ECO:0000256" key="1">
    <source>
        <dbReference type="ARBA" id="ARBA00004127"/>
    </source>
</evidence>
<evidence type="ECO:0000256" key="10">
    <source>
        <dbReference type="RuleBase" id="RU367007"/>
    </source>
</evidence>
<evidence type="ECO:0000256" key="9">
    <source>
        <dbReference type="ARBA" id="ARBA00093617"/>
    </source>
</evidence>
<dbReference type="Pfam" id="PF02366">
    <property type="entry name" value="PMT"/>
    <property type="match status" value="1"/>
</dbReference>
<evidence type="ECO:0000313" key="14">
    <source>
        <dbReference type="Proteomes" id="UP000660611"/>
    </source>
</evidence>
<dbReference type="GO" id="GO:0005886">
    <property type="term" value="C:plasma membrane"/>
    <property type="evidence" value="ECO:0007669"/>
    <property type="project" value="UniProtKB-SubCell"/>
</dbReference>
<dbReference type="Proteomes" id="UP000660611">
    <property type="component" value="Unassembled WGS sequence"/>
</dbReference>
<dbReference type="EC" id="2.4.1.-" evidence="10"/>
<feature type="transmembrane region" description="Helical" evidence="10">
    <location>
        <begin position="258"/>
        <end position="276"/>
    </location>
</feature>
<feature type="transmembrane region" description="Helical" evidence="10">
    <location>
        <begin position="430"/>
        <end position="449"/>
    </location>
</feature>
<reference evidence="13" key="1">
    <citation type="submission" date="2021-01" db="EMBL/GenBank/DDBJ databases">
        <title>Whole genome shotgun sequence of Dactylosporangium siamense NBRC 106093.</title>
        <authorList>
            <person name="Komaki H."/>
            <person name="Tamura T."/>
        </authorList>
    </citation>
    <scope>NUCLEOTIDE SEQUENCE</scope>
    <source>
        <strain evidence="13">NBRC 106093</strain>
    </source>
</reference>
<feature type="transmembrane region" description="Helical" evidence="10">
    <location>
        <begin position="135"/>
        <end position="156"/>
    </location>
</feature>
<feature type="transmembrane region" description="Helical" evidence="10">
    <location>
        <begin position="55"/>
        <end position="74"/>
    </location>
</feature>